<feature type="domain" description="AttH" evidence="2">
    <location>
        <begin position="61"/>
        <end position="228"/>
    </location>
</feature>
<dbReference type="AlphaFoldDB" id="A0A934IIE1"/>
<dbReference type="InterPro" id="IPR023374">
    <property type="entry name" value="AttH-like_dom_sf"/>
</dbReference>
<evidence type="ECO:0000313" key="4">
    <source>
        <dbReference type="Proteomes" id="UP000642488"/>
    </source>
</evidence>
<protein>
    <submittedName>
        <fullName evidence="3">Iron ABC transporter permease</fullName>
    </submittedName>
</protein>
<dbReference type="PANTHER" id="PTHR38591">
    <property type="entry name" value="HYDROLASE"/>
    <property type="match status" value="1"/>
</dbReference>
<reference evidence="3" key="1">
    <citation type="submission" date="2020-12" db="EMBL/GenBank/DDBJ databases">
        <title>Bacterial taxonomy.</title>
        <authorList>
            <person name="Pan X."/>
        </authorList>
    </citation>
    <scope>NUCLEOTIDE SEQUENCE</scope>
    <source>
        <strain evidence="3">KCTC 52957</strain>
    </source>
</reference>
<accession>A0A934IIE1</accession>
<dbReference type="Proteomes" id="UP000642488">
    <property type="component" value="Unassembled WGS sequence"/>
</dbReference>
<dbReference type="InterPro" id="IPR010791">
    <property type="entry name" value="AttH_dom"/>
</dbReference>
<name>A0A934IIE1_9RHOB</name>
<evidence type="ECO:0000259" key="2">
    <source>
        <dbReference type="Pfam" id="PF07143"/>
    </source>
</evidence>
<evidence type="ECO:0000313" key="3">
    <source>
        <dbReference type="EMBL" id="MBJ3763451.1"/>
    </source>
</evidence>
<dbReference type="Pfam" id="PF17186">
    <property type="entry name" value="Lipocalin_9"/>
    <property type="match status" value="1"/>
</dbReference>
<dbReference type="SUPFAM" id="SSF159245">
    <property type="entry name" value="AttH-like"/>
    <property type="match status" value="1"/>
</dbReference>
<comment type="caution">
    <text evidence="3">The sequence shown here is derived from an EMBL/GenBank/DDBJ whole genome shotgun (WGS) entry which is preliminary data.</text>
</comment>
<sequence length="352" mass="37927">MNANRLTRRGLLSGLAVLPIAKASAQGFAGMGQAAGEFALPRPDTAITFPADHAPHPDFRIEWWYVTANLEGPDGTPYGIQWTLFRSALRPAPVTDGWATSQVWMGHAALTTQDSHFAAERFSRGGIGVAGVMLAPFEARIDDWSMSGPDIGHVRLTAAGTDFAFDLQLATDKPFILQGANGYSVKSSVGAASHYYSQPFYRVDGSLTLPGGAVEVSGKAWMDREWSSQPLAEDQSGWDWFSLHLDSGDKVMGYRLRGAEVYTASTWITAQGASTSFDNGAFSAEPLELTDVNGNDVPTTWAARLPVRGLDVTVTALNPQSWMPLTVSYWEGPVRVTGSHTGIGYLEMTGYG</sequence>
<dbReference type="Pfam" id="PF07143">
    <property type="entry name" value="CrtC"/>
    <property type="match status" value="1"/>
</dbReference>
<dbReference type="PROSITE" id="PS51318">
    <property type="entry name" value="TAT"/>
    <property type="match status" value="1"/>
</dbReference>
<organism evidence="3 4">
    <name type="scientific">Palleronia pontilimi</name>
    <dbReference type="NCBI Taxonomy" id="1964209"/>
    <lineage>
        <taxon>Bacteria</taxon>
        <taxon>Pseudomonadati</taxon>
        <taxon>Pseudomonadota</taxon>
        <taxon>Alphaproteobacteria</taxon>
        <taxon>Rhodobacterales</taxon>
        <taxon>Roseobacteraceae</taxon>
        <taxon>Palleronia</taxon>
    </lineage>
</organism>
<dbReference type="EMBL" id="JAEKPD010000010">
    <property type="protein sequence ID" value="MBJ3763451.1"/>
    <property type="molecule type" value="Genomic_DNA"/>
</dbReference>
<evidence type="ECO:0000256" key="1">
    <source>
        <dbReference type="SAM" id="SignalP"/>
    </source>
</evidence>
<proteinExistence type="predicted"/>
<gene>
    <name evidence="3" type="ORF">ILP92_11910</name>
</gene>
<dbReference type="PANTHER" id="PTHR38591:SF1">
    <property type="entry name" value="BLL1000 PROTEIN"/>
    <property type="match status" value="1"/>
</dbReference>
<keyword evidence="1" id="KW-0732">Signal</keyword>
<feature type="chain" id="PRO_5037028471" evidence="1">
    <location>
        <begin position="26"/>
        <end position="352"/>
    </location>
</feature>
<dbReference type="InterPro" id="IPR006311">
    <property type="entry name" value="TAT_signal"/>
</dbReference>
<dbReference type="Gene3D" id="2.40.370.10">
    <property type="entry name" value="AttH-like domain"/>
    <property type="match status" value="2"/>
</dbReference>
<feature type="signal peptide" evidence="1">
    <location>
        <begin position="1"/>
        <end position="25"/>
    </location>
</feature>
<keyword evidence="4" id="KW-1185">Reference proteome</keyword>
<dbReference type="RefSeq" id="WP_198916620.1">
    <property type="nucleotide sequence ID" value="NZ_JAEKPD010000010.1"/>
</dbReference>